<name>A0A9N9EL94_9GLOM</name>
<dbReference type="EMBL" id="CAJVPL010010604">
    <property type="protein sequence ID" value="CAG8681516.1"/>
    <property type="molecule type" value="Genomic_DNA"/>
</dbReference>
<gene>
    <name evidence="1" type="ORF">AGERDE_LOCUS12693</name>
</gene>
<sequence length="45" mass="5192">IDKGKVPLHPIIEEEETGQYITETKKLFKEIKIEPLISLDISNLQ</sequence>
<reference evidence="1" key="1">
    <citation type="submission" date="2021-06" db="EMBL/GenBank/DDBJ databases">
        <authorList>
            <person name="Kallberg Y."/>
            <person name="Tangrot J."/>
            <person name="Rosling A."/>
        </authorList>
    </citation>
    <scope>NUCLEOTIDE SEQUENCE</scope>
    <source>
        <strain evidence="1">MT106</strain>
    </source>
</reference>
<comment type="caution">
    <text evidence="1">The sequence shown here is derived from an EMBL/GenBank/DDBJ whole genome shotgun (WGS) entry which is preliminary data.</text>
</comment>
<protein>
    <submittedName>
        <fullName evidence="1">2593_t:CDS:1</fullName>
    </submittedName>
</protein>
<feature type="non-terminal residue" evidence="1">
    <location>
        <position position="45"/>
    </location>
</feature>
<dbReference type="Proteomes" id="UP000789831">
    <property type="component" value="Unassembled WGS sequence"/>
</dbReference>
<dbReference type="AlphaFoldDB" id="A0A9N9EL94"/>
<organism evidence="1 2">
    <name type="scientific">Ambispora gerdemannii</name>
    <dbReference type="NCBI Taxonomy" id="144530"/>
    <lineage>
        <taxon>Eukaryota</taxon>
        <taxon>Fungi</taxon>
        <taxon>Fungi incertae sedis</taxon>
        <taxon>Mucoromycota</taxon>
        <taxon>Glomeromycotina</taxon>
        <taxon>Glomeromycetes</taxon>
        <taxon>Archaeosporales</taxon>
        <taxon>Ambisporaceae</taxon>
        <taxon>Ambispora</taxon>
    </lineage>
</organism>
<evidence type="ECO:0000313" key="2">
    <source>
        <dbReference type="Proteomes" id="UP000789831"/>
    </source>
</evidence>
<feature type="non-terminal residue" evidence="1">
    <location>
        <position position="1"/>
    </location>
</feature>
<accession>A0A9N9EL94</accession>
<evidence type="ECO:0000313" key="1">
    <source>
        <dbReference type="EMBL" id="CAG8681516.1"/>
    </source>
</evidence>
<proteinExistence type="predicted"/>
<keyword evidence="2" id="KW-1185">Reference proteome</keyword>